<accession>A0ABT3K1V0</accession>
<evidence type="ECO:0000313" key="1">
    <source>
        <dbReference type="EMBL" id="MCW4589373.1"/>
    </source>
</evidence>
<keyword evidence="2" id="KW-1185">Reference proteome</keyword>
<dbReference type="RefSeq" id="WP_171791421.1">
    <property type="nucleotide sequence ID" value="NZ_JABJWD010000095.1"/>
</dbReference>
<dbReference type="EMBL" id="JANGSQ010000075">
    <property type="protein sequence ID" value="MCW4589373.1"/>
    <property type="molecule type" value="Genomic_DNA"/>
</dbReference>
<sequence>MSAALHTVIPAHPAPVDRAVMPVLVMDALHAVTADTPFNQPDRFDALHRDLLDLLEGFHPDADIDECLFVVGHPMHHIAGREERRDVMLQFFHELHPTHLTAGQIFTGLETR</sequence>
<name>A0ABT3K1V0_9PROT</name>
<dbReference type="Proteomes" id="UP001526337">
    <property type="component" value="Unassembled WGS sequence"/>
</dbReference>
<evidence type="ECO:0000313" key="2">
    <source>
        <dbReference type="Proteomes" id="UP001526337"/>
    </source>
</evidence>
<gene>
    <name evidence="1" type="ORF">NO263_02055</name>
</gene>
<protein>
    <submittedName>
        <fullName evidence="1">Uncharacterized protein</fullName>
    </submittedName>
</protein>
<comment type="caution">
    <text evidence="1">The sequence shown here is derived from an EMBL/GenBank/DDBJ whole genome shotgun (WGS) entry which is preliminary data.</text>
</comment>
<organism evidence="1 2">
    <name type="scientific">Gluconacetobacter entanii</name>
    <dbReference type="NCBI Taxonomy" id="108528"/>
    <lineage>
        <taxon>Bacteria</taxon>
        <taxon>Pseudomonadati</taxon>
        <taxon>Pseudomonadota</taxon>
        <taxon>Alphaproteobacteria</taxon>
        <taxon>Acetobacterales</taxon>
        <taxon>Acetobacteraceae</taxon>
        <taxon>Gluconacetobacter</taxon>
    </lineage>
</organism>
<reference evidence="1 2" key="1">
    <citation type="submission" date="2022-07" db="EMBL/GenBank/DDBJ databases">
        <title>Genome stability of Gluconacetobacter entanii AV429.</title>
        <authorList>
            <person name="Trcek J."/>
            <person name="Cepec E."/>
        </authorList>
    </citation>
    <scope>NUCLEOTIDE SEQUENCE [LARGE SCALE GENOMIC DNA]</scope>
    <source>
        <strain evidence="1 2">AV429_2022</strain>
    </source>
</reference>
<proteinExistence type="predicted"/>